<protein>
    <submittedName>
        <fullName evidence="1">Uncharacterized protein</fullName>
    </submittedName>
</protein>
<sequence length="67" mass="8336">MEELKKKIVTQKILVRVALDVHDKKDIKLFEKKVQEIFEDKVKYKKVTRLHYEFEVKFRTIRIIRIY</sequence>
<keyword evidence="2" id="KW-1185">Reference proteome</keyword>
<reference evidence="1 2" key="1">
    <citation type="submission" date="2016-08" db="EMBL/GenBank/DDBJ databases">
        <title>Genome of Bacillus solimangrovi GH2-4.</title>
        <authorList>
            <person name="Lim S."/>
            <person name="Kim B.-C."/>
        </authorList>
    </citation>
    <scope>NUCLEOTIDE SEQUENCE [LARGE SCALE GENOMIC DNA]</scope>
    <source>
        <strain evidence="1 2">GH2-4</strain>
    </source>
</reference>
<evidence type="ECO:0000313" key="2">
    <source>
        <dbReference type="Proteomes" id="UP000095209"/>
    </source>
</evidence>
<dbReference type="AlphaFoldDB" id="A0A1E5LJ24"/>
<gene>
    <name evidence="1" type="ORF">BFG57_09605</name>
</gene>
<name>A0A1E5LJ24_9BACI</name>
<dbReference type="EMBL" id="MJEH01000005">
    <property type="protein sequence ID" value="OEH94092.1"/>
    <property type="molecule type" value="Genomic_DNA"/>
</dbReference>
<evidence type="ECO:0000313" key="1">
    <source>
        <dbReference type="EMBL" id="OEH94092.1"/>
    </source>
</evidence>
<dbReference type="Proteomes" id="UP000095209">
    <property type="component" value="Unassembled WGS sequence"/>
</dbReference>
<comment type="caution">
    <text evidence="1">The sequence shown here is derived from an EMBL/GenBank/DDBJ whole genome shotgun (WGS) entry which is preliminary data.</text>
</comment>
<accession>A0A1E5LJ24</accession>
<proteinExistence type="predicted"/>
<organism evidence="1 2">
    <name type="scientific">Bacillus solimangrovi</name>
    <dbReference type="NCBI Taxonomy" id="1305675"/>
    <lineage>
        <taxon>Bacteria</taxon>
        <taxon>Bacillati</taxon>
        <taxon>Bacillota</taxon>
        <taxon>Bacilli</taxon>
        <taxon>Bacillales</taxon>
        <taxon>Bacillaceae</taxon>
        <taxon>Bacillus</taxon>
    </lineage>
</organism>